<keyword evidence="1" id="KW-0472">Membrane</keyword>
<keyword evidence="1" id="KW-1133">Transmembrane helix</keyword>
<dbReference type="InterPro" id="IPR011042">
    <property type="entry name" value="6-blade_b-propeller_TolB-like"/>
</dbReference>
<protein>
    <recommendedName>
        <fullName evidence="4">DUF5050 domain-containing protein</fullName>
    </recommendedName>
</protein>
<gene>
    <name evidence="2" type="ORF">A2848_01770</name>
</gene>
<sequence>MEFDKKKFIALGGLILVIFLIGYLAYRAFFAAPAAAPTTEEQVTITESQANQLITSTERDLSVGETAGDAAGSQFVFESAAQITPGESGSKIVAVTTLVTDPTDALTIAGDGETFQYYNKLDGKFYRADADGNKVALSEDSFPAVQDIKWAPNKDIAALKFPDGNKAIYDFDAKKQYSIPGHWDNLDFSPDSKQIAGKSLSPDPKLRYLFTSNIDGTGAKAVEPLGDNANKVIVSWSPNNQVIAFSRTAPAVGGSADRQGVLLIGKNGENFRQMTVEGLGFQPTWSPTGDRIMYNAHNGASDLMPTLWIDGGTSDTVGVAKNYLDVNTWASKCTFLDDDEAICAVPDPDRMIPGIGFAPQLATHTNDTMYKINIRTGLQTLVGKPDGEHTIETVSVSKDGEFLFMKDQNSGEILKMRLK</sequence>
<name>A0A1F6LRW2_9BACT</name>
<evidence type="ECO:0008006" key="4">
    <source>
        <dbReference type="Google" id="ProtNLM"/>
    </source>
</evidence>
<evidence type="ECO:0000313" key="3">
    <source>
        <dbReference type="Proteomes" id="UP000176329"/>
    </source>
</evidence>
<accession>A0A1F6LRW2</accession>
<proteinExistence type="predicted"/>
<dbReference type="InterPro" id="IPR011659">
    <property type="entry name" value="WD40"/>
</dbReference>
<dbReference type="EMBL" id="MFPV01000023">
    <property type="protein sequence ID" value="OGH62045.1"/>
    <property type="molecule type" value="Genomic_DNA"/>
</dbReference>
<reference evidence="2 3" key="1">
    <citation type="journal article" date="2016" name="Nat. Commun.">
        <title>Thousands of microbial genomes shed light on interconnected biogeochemical processes in an aquifer system.</title>
        <authorList>
            <person name="Anantharaman K."/>
            <person name="Brown C.T."/>
            <person name="Hug L.A."/>
            <person name="Sharon I."/>
            <person name="Castelle C.J."/>
            <person name="Probst A.J."/>
            <person name="Thomas B.C."/>
            <person name="Singh A."/>
            <person name="Wilkins M.J."/>
            <person name="Karaoz U."/>
            <person name="Brodie E.L."/>
            <person name="Williams K.H."/>
            <person name="Hubbard S.S."/>
            <person name="Banfield J.F."/>
        </authorList>
    </citation>
    <scope>NUCLEOTIDE SEQUENCE [LARGE SCALE GENOMIC DNA]</scope>
</reference>
<evidence type="ECO:0000313" key="2">
    <source>
        <dbReference type="EMBL" id="OGH62045.1"/>
    </source>
</evidence>
<dbReference type="SUPFAM" id="SSF69304">
    <property type="entry name" value="Tricorn protease N-terminal domain"/>
    <property type="match status" value="1"/>
</dbReference>
<organism evidence="2 3">
    <name type="scientific">Candidatus Magasanikbacteria bacterium RIFCSPHIGHO2_01_FULL_50_8</name>
    <dbReference type="NCBI Taxonomy" id="1798674"/>
    <lineage>
        <taxon>Bacteria</taxon>
        <taxon>Candidatus Magasanikiibacteriota</taxon>
    </lineage>
</organism>
<feature type="transmembrane region" description="Helical" evidence="1">
    <location>
        <begin position="7"/>
        <end position="26"/>
    </location>
</feature>
<dbReference type="Pfam" id="PF07676">
    <property type="entry name" value="PD40"/>
    <property type="match status" value="1"/>
</dbReference>
<comment type="caution">
    <text evidence="2">The sequence shown here is derived from an EMBL/GenBank/DDBJ whole genome shotgun (WGS) entry which is preliminary data.</text>
</comment>
<dbReference type="Gene3D" id="2.120.10.30">
    <property type="entry name" value="TolB, C-terminal domain"/>
    <property type="match status" value="1"/>
</dbReference>
<keyword evidence="1" id="KW-0812">Transmembrane</keyword>
<dbReference type="AlphaFoldDB" id="A0A1F6LRW2"/>
<evidence type="ECO:0000256" key="1">
    <source>
        <dbReference type="SAM" id="Phobius"/>
    </source>
</evidence>
<dbReference type="Proteomes" id="UP000176329">
    <property type="component" value="Unassembled WGS sequence"/>
</dbReference>